<gene>
    <name evidence="1" type="ORF">SDC9_165323</name>
</gene>
<proteinExistence type="predicted"/>
<reference evidence="1" key="1">
    <citation type="submission" date="2019-08" db="EMBL/GenBank/DDBJ databases">
        <authorList>
            <person name="Kucharzyk K."/>
            <person name="Murdoch R.W."/>
            <person name="Higgins S."/>
            <person name="Loffler F."/>
        </authorList>
    </citation>
    <scope>NUCLEOTIDE SEQUENCE</scope>
</reference>
<organism evidence="1">
    <name type="scientific">bioreactor metagenome</name>
    <dbReference type="NCBI Taxonomy" id="1076179"/>
    <lineage>
        <taxon>unclassified sequences</taxon>
        <taxon>metagenomes</taxon>
        <taxon>ecological metagenomes</taxon>
    </lineage>
</organism>
<accession>A0A645FU24</accession>
<protein>
    <submittedName>
        <fullName evidence="1">Uncharacterized protein</fullName>
    </submittedName>
</protein>
<evidence type="ECO:0000313" key="1">
    <source>
        <dbReference type="EMBL" id="MPN17965.1"/>
    </source>
</evidence>
<dbReference type="AlphaFoldDB" id="A0A645FU24"/>
<sequence>MIYYLFKESNEGLTEVNLPDELKQPLNYHLASNNLNADAGKIYFYDKTKKVIVFDTNTLTTRRIDLELPEGYEKYRIESMYIDDSGKVLISIDNLHEEAKRINKFVVLSNESFT</sequence>
<comment type="caution">
    <text evidence="1">The sequence shown here is derived from an EMBL/GenBank/DDBJ whole genome shotgun (WGS) entry which is preliminary data.</text>
</comment>
<dbReference type="EMBL" id="VSSQ01065220">
    <property type="protein sequence ID" value="MPN17965.1"/>
    <property type="molecule type" value="Genomic_DNA"/>
</dbReference>
<name>A0A645FU24_9ZZZZ</name>